<dbReference type="Gramene" id="Potri.010G170200.2.v4.1">
    <property type="protein sequence ID" value="Potri.010G170200.2.v4.1"/>
    <property type="gene ID" value="Potri.010G170200.v4.1"/>
</dbReference>
<dbReference type="SUPFAM" id="SSF52096">
    <property type="entry name" value="ClpP/crotonase"/>
    <property type="match status" value="1"/>
</dbReference>
<keyword evidence="5" id="KW-1185">Reference proteome</keyword>
<gene>
    <name evidence="4" type="ORF">POPTR_010G170200</name>
</gene>
<dbReference type="InterPro" id="IPR029045">
    <property type="entry name" value="ClpP/crotonase-like_dom_sf"/>
</dbReference>
<dbReference type="FunFam" id="3.90.226.10:FF:000027">
    <property type="entry name" value="Probable 3-hydroxyisobutyryl-CoA hydrolase 2"/>
    <property type="match status" value="1"/>
</dbReference>
<evidence type="ECO:0000259" key="3">
    <source>
        <dbReference type="Pfam" id="PF16113"/>
    </source>
</evidence>
<evidence type="ECO:0000313" key="4">
    <source>
        <dbReference type="EMBL" id="RQO96841.1"/>
    </source>
</evidence>
<dbReference type="PANTHER" id="PTHR43176:SF6">
    <property type="entry name" value="3-HYDROXYISOBUTYRYL-COA HYDROLASE"/>
    <property type="match status" value="1"/>
</dbReference>
<comment type="similarity">
    <text evidence="2">Belongs to the enoyl-CoA hydratase/isomerase family.</text>
</comment>
<comment type="function">
    <text evidence="2">Hydrolyzes 3-hydroxyisobutyryl-CoA (HIBYL-CoA), a saline catabolite. Has high activity toward isobutyryl-CoA. Could be an isobutyryl-CoA dehydrogenase that functions in valine catabolism.</text>
</comment>
<dbReference type="Gene3D" id="3.90.226.10">
    <property type="entry name" value="2-enoyl-CoA Hydratase, Chain A, domain 1"/>
    <property type="match status" value="1"/>
</dbReference>
<dbReference type="AlphaFoldDB" id="A0A3N7GG29"/>
<sequence length="443" mass="49813">MFFIKVPLKLKNKYTWEGRQGSEYLCSIQHFPILYPTPTGLTALTIEIIHCKSEGHDFDMSPLFSYRKELNQVLFEGDSISRKVILNRPEKLNILNYEMVSQMLKNLKAFENDSAVRLVILKGNGNIFCAGGDIVSNFLSVTQGHWSYVEKFYEKQLILDYILATYRKPLISLVDGIVMGGGAGLSMHGRFRIVTENTVFAMPETLIGHFPDLGASHFLSRLPGHFGEYLGLTGARLDGAEMLACGLATHFVLSRDLLALENALQALGSSDTATISEAINNFGHKPTIKDDSAYGRLEVINKCFSKETVEEVLLSLENEVENRTEKWILVAIKSIKSVSPISLKVALRSIREGRTQNLKQCLVREYTICCNFIRATVSNDALEGARAMLVDKDKKPQWEPSRLELVSKDMVDRCFTGIDDDDDWQFLQLPDRSSMAEVLKPKL</sequence>
<evidence type="ECO:0000256" key="2">
    <source>
        <dbReference type="RuleBase" id="RU369070"/>
    </source>
</evidence>
<dbReference type="SMR" id="A0A3N7GG29"/>
<dbReference type="OMA" id="ESHEYDP"/>
<comment type="pathway">
    <text evidence="2">Amino-acid degradation; L-valine degradation.</text>
</comment>
<dbReference type="InterPro" id="IPR032259">
    <property type="entry name" value="HIBYL-CoA-H"/>
</dbReference>
<protein>
    <recommendedName>
        <fullName evidence="2">3-hydroxyisobutyryl-CoA hydrolase</fullName>
        <shortName evidence="2">HIB-CoA hydrolase</shortName>
        <shortName evidence="2">HIBYL-CoA-H</shortName>
        <ecNumber evidence="2">3.1.2.4</ecNumber>
    </recommendedName>
    <alternativeName>
        <fullName evidence="2">3-hydroxyisobutyryl-coenzyme A hydrolase</fullName>
    </alternativeName>
</protein>
<dbReference type="Proteomes" id="UP000006729">
    <property type="component" value="Chromosome 10"/>
</dbReference>
<dbReference type="NCBIfam" id="NF004127">
    <property type="entry name" value="PRK05617.1"/>
    <property type="match status" value="1"/>
</dbReference>
<dbReference type="GO" id="GO:0006574">
    <property type="term" value="P:L-valine catabolic process"/>
    <property type="evidence" value="ECO:0000318"/>
    <property type="project" value="GO_Central"/>
</dbReference>
<dbReference type="KEGG" id="pop:7492944"/>
<dbReference type="InParanoid" id="A0A3N7GG29"/>
<evidence type="ECO:0000313" key="5">
    <source>
        <dbReference type="Proteomes" id="UP000006729"/>
    </source>
</evidence>
<dbReference type="EMBL" id="CM009299">
    <property type="protein sequence ID" value="RQO96841.1"/>
    <property type="molecule type" value="Genomic_DNA"/>
</dbReference>
<comment type="catalytic activity">
    <reaction evidence="2">
        <text>3-hydroxy-2-methylpropanoyl-CoA + H2O = 3-hydroxy-2-methylpropanoate + CoA + H(+)</text>
        <dbReference type="Rhea" id="RHEA:20888"/>
        <dbReference type="ChEBI" id="CHEBI:11805"/>
        <dbReference type="ChEBI" id="CHEBI:15377"/>
        <dbReference type="ChEBI" id="CHEBI:15378"/>
        <dbReference type="ChEBI" id="CHEBI:57287"/>
        <dbReference type="ChEBI" id="CHEBI:57340"/>
        <dbReference type="EC" id="3.1.2.4"/>
    </reaction>
</comment>
<proteinExistence type="inferred from homology"/>
<evidence type="ECO:0000256" key="1">
    <source>
        <dbReference type="ARBA" id="ARBA00022801"/>
    </source>
</evidence>
<keyword evidence="1 2" id="KW-0378">Hydrolase</keyword>
<dbReference type="OrthoDB" id="16820at2759"/>
<dbReference type="Pfam" id="PF16113">
    <property type="entry name" value="ECH_2"/>
    <property type="match status" value="1"/>
</dbReference>
<dbReference type="InterPro" id="IPR045004">
    <property type="entry name" value="ECH_dom"/>
</dbReference>
<dbReference type="PANTHER" id="PTHR43176">
    <property type="entry name" value="3-HYDROXYISOBUTYRYL-COA HYDROLASE-RELATED"/>
    <property type="match status" value="1"/>
</dbReference>
<organism evidence="4 5">
    <name type="scientific">Populus trichocarpa</name>
    <name type="common">Western balsam poplar</name>
    <name type="synonym">Populus balsamifera subsp. trichocarpa</name>
    <dbReference type="NCBI Taxonomy" id="3694"/>
    <lineage>
        <taxon>Eukaryota</taxon>
        <taxon>Viridiplantae</taxon>
        <taxon>Streptophyta</taxon>
        <taxon>Embryophyta</taxon>
        <taxon>Tracheophyta</taxon>
        <taxon>Spermatophyta</taxon>
        <taxon>Magnoliopsida</taxon>
        <taxon>eudicotyledons</taxon>
        <taxon>Gunneridae</taxon>
        <taxon>Pentapetalae</taxon>
        <taxon>rosids</taxon>
        <taxon>fabids</taxon>
        <taxon>Malpighiales</taxon>
        <taxon>Salicaceae</taxon>
        <taxon>Saliceae</taxon>
        <taxon>Populus</taxon>
    </lineage>
</organism>
<name>A0A3N7GG29_POPTR</name>
<dbReference type="EC" id="3.1.2.4" evidence="2"/>
<accession>A0A3N7GG29</accession>
<dbReference type="STRING" id="3694.A0A3N7GG29"/>
<dbReference type="GO" id="GO:0003860">
    <property type="term" value="F:3-hydroxyisobutyryl-CoA hydrolase activity"/>
    <property type="evidence" value="ECO:0000318"/>
    <property type="project" value="GO_Central"/>
</dbReference>
<feature type="domain" description="Enoyl-CoA hydratase/isomerase" evidence="3">
    <location>
        <begin position="82"/>
        <end position="415"/>
    </location>
</feature>
<dbReference type="CDD" id="cd06558">
    <property type="entry name" value="crotonase-like"/>
    <property type="match status" value="1"/>
</dbReference>
<reference evidence="4 5" key="1">
    <citation type="journal article" date="2006" name="Science">
        <title>The genome of black cottonwood, Populus trichocarpa (Torr. &amp; Gray).</title>
        <authorList>
            <person name="Tuskan G.A."/>
            <person name="Difazio S."/>
            <person name="Jansson S."/>
            <person name="Bohlmann J."/>
            <person name="Grigoriev I."/>
            <person name="Hellsten U."/>
            <person name="Putnam N."/>
            <person name="Ralph S."/>
            <person name="Rombauts S."/>
            <person name="Salamov A."/>
            <person name="Schein J."/>
            <person name="Sterck L."/>
            <person name="Aerts A."/>
            <person name="Bhalerao R.R."/>
            <person name="Bhalerao R.P."/>
            <person name="Blaudez D."/>
            <person name="Boerjan W."/>
            <person name="Brun A."/>
            <person name="Brunner A."/>
            <person name="Busov V."/>
            <person name="Campbell M."/>
            <person name="Carlson J."/>
            <person name="Chalot M."/>
            <person name="Chapman J."/>
            <person name="Chen G.L."/>
            <person name="Cooper D."/>
            <person name="Coutinho P.M."/>
            <person name="Couturier J."/>
            <person name="Covert S."/>
            <person name="Cronk Q."/>
            <person name="Cunningham R."/>
            <person name="Davis J."/>
            <person name="Degroeve S."/>
            <person name="Dejardin A."/>
            <person name="Depamphilis C."/>
            <person name="Detter J."/>
            <person name="Dirks B."/>
            <person name="Dubchak I."/>
            <person name="Duplessis S."/>
            <person name="Ehlting J."/>
            <person name="Ellis B."/>
            <person name="Gendler K."/>
            <person name="Goodstein D."/>
            <person name="Gribskov M."/>
            <person name="Grimwood J."/>
            <person name="Groover A."/>
            <person name="Gunter L."/>
            <person name="Hamberger B."/>
            <person name="Heinze B."/>
            <person name="Helariutta Y."/>
            <person name="Henrissat B."/>
            <person name="Holligan D."/>
            <person name="Holt R."/>
            <person name="Huang W."/>
            <person name="Islam-Faridi N."/>
            <person name="Jones S."/>
            <person name="Jones-Rhoades M."/>
            <person name="Jorgensen R."/>
            <person name="Joshi C."/>
            <person name="Kangasjarvi J."/>
            <person name="Karlsson J."/>
            <person name="Kelleher C."/>
            <person name="Kirkpatrick R."/>
            <person name="Kirst M."/>
            <person name="Kohler A."/>
            <person name="Kalluri U."/>
            <person name="Larimer F."/>
            <person name="Leebens-Mack J."/>
            <person name="Leple J.C."/>
            <person name="Locascio P."/>
            <person name="Lou Y."/>
            <person name="Lucas S."/>
            <person name="Martin F."/>
            <person name="Montanini B."/>
            <person name="Napoli C."/>
            <person name="Nelson D.R."/>
            <person name="Nelson C."/>
            <person name="Nieminen K."/>
            <person name="Nilsson O."/>
            <person name="Pereda V."/>
            <person name="Peter G."/>
            <person name="Philippe R."/>
            <person name="Pilate G."/>
            <person name="Poliakov A."/>
            <person name="Razumovskaya J."/>
            <person name="Richardson P."/>
            <person name="Rinaldi C."/>
            <person name="Ritland K."/>
            <person name="Rouze P."/>
            <person name="Ryaboy D."/>
            <person name="Schmutz J."/>
            <person name="Schrader J."/>
            <person name="Segerman B."/>
            <person name="Shin H."/>
            <person name="Siddiqui A."/>
            <person name="Sterky F."/>
            <person name="Terry A."/>
            <person name="Tsai C.J."/>
            <person name="Uberbacher E."/>
            <person name="Unneberg P."/>
            <person name="Vahala J."/>
            <person name="Wall K."/>
            <person name="Wessler S."/>
            <person name="Yang G."/>
            <person name="Yin T."/>
            <person name="Douglas C."/>
            <person name="Marra M."/>
            <person name="Sandberg G."/>
            <person name="Van de Peer Y."/>
            <person name="Rokhsar D."/>
        </authorList>
    </citation>
    <scope>NUCLEOTIDE SEQUENCE [LARGE SCALE GENOMIC DNA]</scope>
    <source>
        <strain evidence="5">cv. Nisqually</strain>
    </source>
</reference>